<evidence type="ECO:0000313" key="5">
    <source>
        <dbReference type="Proteomes" id="UP000484076"/>
    </source>
</evidence>
<sequence>MTEPGPGGKAAPHRGIDVLHGTVAQYLDPANPDLLDRWAIVADWVKAQADAGLSPHGKATVTPVGPQIRGLDAAGHNFEGVNFASQDCLGLGSHPRVVAAAMAAAQSSGVHAGGPAGLMGLSTRSIALEQRIARFLRCADATLFPGGGGAGQAVLRALLRPGDHLVLDAAAPASWHEAGRAAMASLHAVPPDAAAVAGTLAAIRGRAHDAGILLMIEALTSSGSTSPDLTALCDLARRWRATFLVDVSQDLGALGPTGGGVIEEQGLPGEIDIVTGGFAMVFAGNGGFVAGRHPALKTALRLGAGAQGGGCALSPVLTASVHAAITIVDSIEGQDRRQRLMANVLALRGALAAQGFVPGGRPGPMVPLALGDAATARRMTAAMLARGGIVNLVEGPGGWHWPLMVMADHSAEDIARMPALAAMARAALHEADLGSTAQTP</sequence>
<comment type="cofactor">
    <cofactor evidence="1">
        <name>pyridoxal 5'-phosphate</name>
        <dbReference type="ChEBI" id="CHEBI:597326"/>
    </cofactor>
</comment>
<reference evidence="4" key="1">
    <citation type="submission" date="2020-05" db="EMBL/GenBank/DDBJ databases">
        <title>Fertoebacter nigrum gen. nov., sp. nov., a new member of the family Rhodobacteraceae.</title>
        <authorList>
            <person name="Szuroczki S."/>
            <person name="Abbaszade G."/>
            <person name="Buni D."/>
            <person name="Schumann P."/>
            <person name="Toth E."/>
        </authorList>
    </citation>
    <scope>NUCLEOTIDE SEQUENCE</scope>
    <source>
        <strain evidence="4">RG-N-1a</strain>
    </source>
</reference>
<dbReference type="InterPro" id="IPR015421">
    <property type="entry name" value="PyrdxlP-dep_Trfase_major"/>
</dbReference>
<keyword evidence="5" id="KW-1185">Reference proteome</keyword>
<dbReference type="GO" id="GO:0008483">
    <property type="term" value="F:transaminase activity"/>
    <property type="evidence" value="ECO:0007669"/>
    <property type="project" value="UniProtKB-KW"/>
</dbReference>
<evidence type="ECO:0000256" key="1">
    <source>
        <dbReference type="ARBA" id="ARBA00001933"/>
    </source>
</evidence>
<dbReference type="InterPro" id="IPR015422">
    <property type="entry name" value="PyrdxlP-dep_Trfase_small"/>
</dbReference>
<keyword evidence="4" id="KW-0032">Aminotransferase</keyword>
<dbReference type="InterPro" id="IPR015424">
    <property type="entry name" value="PyrdxlP-dep_Trfase"/>
</dbReference>
<keyword evidence="2" id="KW-0808">Transferase</keyword>
<dbReference type="EMBL" id="WHUT02000001">
    <property type="protein sequence ID" value="NUB43357.1"/>
    <property type="molecule type" value="Genomic_DNA"/>
</dbReference>
<dbReference type="Pfam" id="PF00155">
    <property type="entry name" value="Aminotran_1_2"/>
    <property type="match status" value="1"/>
</dbReference>
<accession>A0A8X8KPU4</accession>
<dbReference type="RefSeq" id="WP_152824004.1">
    <property type="nucleotide sequence ID" value="NZ_WHUT02000001.1"/>
</dbReference>
<name>A0A8X8KPU4_9RHOB</name>
<dbReference type="PANTHER" id="PTHR13693">
    <property type="entry name" value="CLASS II AMINOTRANSFERASE/8-AMINO-7-OXONONANOATE SYNTHASE"/>
    <property type="match status" value="1"/>
</dbReference>
<evidence type="ECO:0000313" key="4">
    <source>
        <dbReference type="EMBL" id="NUB43357.1"/>
    </source>
</evidence>
<dbReference type="GO" id="GO:0030170">
    <property type="term" value="F:pyridoxal phosphate binding"/>
    <property type="evidence" value="ECO:0007669"/>
    <property type="project" value="InterPro"/>
</dbReference>
<protein>
    <submittedName>
        <fullName evidence="4">Pyridoxal phosphate-dependent aminotransferase family protein</fullName>
    </submittedName>
</protein>
<dbReference type="PANTHER" id="PTHR13693:SF3">
    <property type="entry name" value="LD36009P"/>
    <property type="match status" value="1"/>
</dbReference>
<organism evidence="4 5">
    <name type="scientific">Fertoeibacter niger</name>
    <dbReference type="NCBI Taxonomy" id="2656921"/>
    <lineage>
        <taxon>Bacteria</taxon>
        <taxon>Pseudomonadati</taxon>
        <taxon>Pseudomonadota</taxon>
        <taxon>Alphaproteobacteria</taxon>
        <taxon>Rhodobacterales</taxon>
        <taxon>Paracoccaceae</taxon>
        <taxon>Fertoeibacter</taxon>
    </lineage>
</organism>
<proteinExistence type="predicted"/>
<evidence type="ECO:0000259" key="3">
    <source>
        <dbReference type="Pfam" id="PF00155"/>
    </source>
</evidence>
<dbReference type="InterPro" id="IPR050087">
    <property type="entry name" value="AON_synthase_class-II"/>
</dbReference>
<gene>
    <name evidence="4" type="ORF">GEU84_003085</name>
</gene>
<comment type="caution">
    <text evidence="4">The sequence shown here is derived from an EMBL/GenBank/DDBJ whole genome shotgun (WGS) entry which is preliminary data.</text>
</comment>
<dbReference type="InterPro" id="IPR004839">
    <property type="entry name" value="Aminotransferase_I/II_large"/>
</dbReference>
<dbReference type="Gene3D" id="3.90.1150.10">
    <property type="entry name" value="Aspartate Aminotransferase, domain 1"/>
    <property type="match status" value="1"/>
</dbReference>
<dbReference type="SUPFAM" id="SSF53383">
    <property type="entry name" value="PLP-dependent transferases"/>
    <property type="match status" value="1"/>
</dbReference>
<feature type="domain" description="Aminotransferase class I/classII large" evidence="3">
    <location>
        <begin position="81"/>
        <end position="390"/>
    </location>
</feature>
<dbReference type="Gene3D" id="3.40.640.10">
    <property type="entry name" value="Type I PLP-dependent aspartate aminotransferase-like (Major domain)"/>
    <property type="match status" value="1"/>
</dbReference>
<evidence type="ECO:0000256" key="2">
    <source>
        <dbReference type="ARBA" id="ARBA00022679"/>
    </source>
</evidence>
<dbReference type="Proteomes" id="UP000484076">
    <property type="component" value="Unassembled WGS sequence"/>
</dbReference>
<dbReference type="AlphaFoldDB" id="A0A8X8KPU4"/>